<dbReference type="Pfam" id="PF14265">
    <property type="entry name" value="DUF4355"/>
    <property type="match status" value="1"/>
</dbReference>
<reference evidence="1 2" key="1">
    <citation type="submission" date="2023-07" db="EMBL/GenBank/DDBJ databases">
        <title>Genomic Encyclopedia of Type Strains, Phase IV (KMG-IV): sequencing the most valuable type-strain genomes for metagenomic binning, comparative biology and taxonomic classification.</title>
        <authorList>
            <person name="Goeker M."/>
        </authorList>
    </citation>
    <scope>NUCLEOTIDE SEQUENCE [LARGE SCALE GENOMIC DNA]</scope>
    <source>
        <strain evidence="1 2">DSM 20694</strain>
    </source>
</reference>
<dbReference type="InterPro" id="IPR025580">
    <property type="entry name" value="Gp46"/>
</dbReference>
<dbReference type="Proteomes" id="UP001228504">
    <property type="component" value="Unassembled WGS sequence"/>
</dbReference>
<evidence type="ECO:0000313" key="2">
    <source>
        <dbReference type="Proteomes" id="UP001228504"/>
    </source>
</evidence>
<keyword evidence="2" id="KW-1185">Reference proteome</keyword>
<protein>
    <recommendedName>
        <fullName evidence="3">DUF4355 domain-containing protein</fullName>
    </recommendedName>
</protein>
<proteinExistence type="predicted"/>
<accession>A0ABT9UUT1</accession>
<dbReference type="RefSeq" id="WP_307486350.1">
    <property type="nucleotide sequence ID" value="NZ_JAUSUF010000006.1"/>
</dbReference>
<organism evidence="1 2">
    <name type="scientific">Eubacterium multiforme</name>
    <dbReference type="NCBI Taxonomy" id="83339"/>
    <lineage>
        <taxon>Bacteria</taxon>
        <taxon>Bacillati</taxon>
        <taxon>Bacillota</taxon>
        <taxon>Clostridia</taxon>
        <taxon>Eubacteriales</taxon>
        <taxon>Eubacteriaceae</taxon>
        <taxon>Eubacterium</taxon>
    </lineage>
</organism>
<evidence type="ECO:0008006" key="3">
    <source>
        <dbReference type="Google" id="ProtNLM"/>
    </source>
</evidence>
<gene>
    <name evidence="1" type="ORF">J2S18_001975</name>
</gene>
<dbReference type="EMBL" id="JAUSUF010000006">
    <property type="protein sequence ID" value="MDQ0150039.1"/>
    <property type="molecule type" value="Genomic_DNA"/>
</dbReference>
<sequence length="203" mass="22896">MLKSELLNLINKVEDDKDIDEIILSNGFAKPITDVDGFNKLLASNKDIQGLMDGKVTKAIDTFKNNTMQKLIEAEVLKATNKKETPEQKKIRELEERLDKADKKSARAEMVAKFKDTLTEKNIPGNLIDFVLGENEEVTNANIDLFENSMKTYINSQVQSKLNGGYKPPKKEGTATAKTYESLLQNDNLSMEEALDYFNNNNN</sequence>
<comment type="caution">
    <text evidence="1">The sequence shown here is derived from an EMBL/GenBank/DDBJ whole genome shotgun (WGS) entry which is preliminary data.</text>
</comment>
<evidence type="ECO:0000313" key="1">
    <source>
        <dbReference type="EMBL" id="MDQ0150039.1"/>
    </source>
</evidence>
<name>A0ABT9UUT1_9FIRM</name>